<keyword evidence="5" id="KW-1185">Reference proteome</keyword>
<evidence type="ECO:0000256" key="2">
    <source>
        <dbReference type="ARBA" id="ARBA00023242"/>
    </source>
</evidence>
<dbReference type="Pfam" id="PF00172">
    <property type="entry name" value="Zn_clus"/>
    <property type="match status" value="1"/>
</dbReference>
<dbReference type="GO" id="GO:0005634">
    <property type="term" value="C:nucleus"/>
    <property type="evidence" value="ECO:0007669"/>
    <property type="project" value="UniProtKB-SubCell"/>
</dbReference>
<sequence>MKATSYCIRRPVRPITKCDRCRARKCKCDSGQPCDQCISSKSQCIYTEGQPTKGILIQHHHSSNLTSNYFLHHHQSSESSTSCLPLKLSNVNSTSSSLSLANLNKNLKKKELINEKLNKLKNLIKLANDYHSIHLHSNLNLTEIHQLSIDLESDNLITHFSKLWLRKEPDDSFFRATHPAVVKLRQNQIPIWKQSQNWSYWSDYQNITDRQQLTRFDLSLLPNQNECHELAKRYLLSCDWYFELLTESEMNAAVSEVHHYRQLGIYPTTPEQWTKIALALAVCRLTLACLGWAGMQESDQWSRKRCIKILNWCDLSVIALQNAGLDQNPTVEAMRVLIILLSTIFFETDYGLMGCSPHMLKLREVAIDVSERLNLHRDPGRHYSFKEKDDRRRMWWSLVTVDTHFCATGASSSGVLRLQDSDAKLPLSRTVDEADSFSNEKTSKLDLRSARSRFELGRFNNRCCQLLAQRNPLATVADIWRLDSDLVALEARVPEEQRLNSNVELIDFTLNHPHPQPNRLDDALWSGQQIFYIGLWHIRSKVHRGLLYAKLANSDAIRTQINLDLHREIVRNSSICLLYLYRYTKLPTAFLSAIASATLTLCLELIDRPSEPHSKEIRNIILECFGRLQTHSSPIINRACQVLEYFLSRFRPCVGPEQQQEGCLSKWQDMDTFGSSIENVSTGISNSHHTQSVEPARIMTLVDGELGDRVCSNPLGTNQSPQLHQFRQQPKTFTKQSEPTHSTVPPLNNQHSFELMNLKPQLPTVDLSGFVDTIPMVNQQNVQGGIPKQISTYEFVGIDCSTGVFNPPESISNNFQSSPSSSYVCQPQTVVTLDGKDGLTERTIMLNEEARKRSHNNYIFPSIPSCVYLPNQESWQEVRQPASYDFSKTDYPVATSNSNYESEELTRMIGGISHDPLNLDPLNPKNAYHESLIPRHVEARRNEHGFLSEGGIFGMTLGGIGTQEIVDSGGRVG</sequence>
<dbReference type="OrthoDB" id="3364175at2759"/>
<dbReference type="AlphaFoldDB" id="A0A9Q3H0A8"/>
<comment type="caution">
    <text evidence="4">The sequence shown here is derived from an EMBL/GenBank/DDBJ whole genome shotgun (WGS) entry which is preliminary data.</text>
</comment>
<dbReference type="PANTHER" id="PTHR31001:SF89">
    <property type="entry name" value="ZN(2)-C6 FUNGAL-TYPE DOMAIN-CONTAINING PROTEIN"/>
    <property type="match status" value="1"/>
</dbReference>
<feature type="domain" description="Zn(2)-C6 fungal-type" evidence="3">
    <location>
        <begin position="17"/>
        <end position="46"/>
    </location>
</feature>
<protein>
    <recommendedName>
        <fullName evidence="3">Zn(2)-C6 fungal-type domain-containing protein</fullName>
    </recommendedName>
</protein>
<dbReference type="PROSITE" id="PS50048">
    <property type="entry name" value="ZN2_CY6_FUNGAL_2"/>
    <property type="match status" value="1"/>
</dbReference>
<dbReference type="EMBL" id="AVOT02008134">
    <property type="protein sequence ID" value="MBW0485379.1"/>
    <property type="molecule type" value="Genomic_DNA"/>
</dbReference>
<dbReference type="CDD" id="cd00067">
    <property type="entry name" value="GAL4"/>
    <property type="match status" value="1"/>
</dbReference>
<reference evidence="4" key="1">
    <citation type="submission" date="2021-03" db="EMBL/GenBank/DDBJ databases">
        <title>Draft genome sequence of rust myrtle Austropuccinia psidii MF-1, a brazilian biotype.</title>
        <authorList>
            <person name="Quecine M.C."/>
            <person name="Pachon D.M.R."/>
            <person name="Bonatelli M.L."/>
            <person name="Correr F.H."/>
            <person name="Franceschini L.M."/>
            <person name="Leite T.F."/>
            <person name="Margarido G.R.A."/>
            <person name="Almeida C.A."/>
            <person name="Ferrarezi J.A."/>
            <person name="Labate C.A."/>
        </authorList>
    </citation>
    <scope>NUCLEOTIDE SEQUENCE</scope>
    <source>
        <strain evidence="4">MF-1</strain>
    </source>
</reference>
<dbReference type="GO" id="GO:0000981">
    <property type="term" value="F:DNA-binding transcription factor activity, RNA polymerase II-specific"/>
    <property type="evidence" value="ECO:0007669"/>
    <property type="project" value="InterPro"/>
</dbReference>
<dbReference type="CDD" id="cd12148">
    <property type="entry name" value="fungal_TF_MHR"/>
    <property type="match status" value="1"/>
</dbReference>
<dbReference type="InterPro" id="IPR050613">
    <property type="entry name" value="Sec_Metabolite_Reg"/>
</dbReference>
<evidence type="ECO:0000313" key="4">
    <source>
        <dbReference type="EMBL" id="MBW0485379.1"/>
    </source>
</evidence>
<proteinExistence type="predicted"/>
<dbReference type="InterPro" id="IPR001138">
    <property type="entry name" value="Zn2Cys6_DnaBD"/>
</dbReference>
<dbReference type="PANTHER" id="PTHR31001">
    <property type="entry name" value="UNCHARACTERIZED TRANSCRIPTIONAL REGULATORY PROTEIN"/>
    <property type="match status" value="1"/>
</dbReference>
<comment type="subcellular location">
    <subcellularLocation>
        <location evidence="1">Nucleus</location>
    </subcellularLocation>
</comment>
<evidence type="ECO:0000256" key="1">
    <source>
        <dbReference type="ARBA" id="ARBA00004123"/>
    </source>
</evidence>
<keyword evidence="2" id="KW-0539">Nucleus</keyword>
<dbReference type="InterPro" id="IPR036864">
    <property type="entry name" value="Zn2-C6_fun-type_DNA-bd_sf"/>
</dbReference>
<evidence type="ECO:0000313" key="5">
    <source>
        <dbReference type="Proteomes" id="UP000765509"/>
    </source>
</evidence>
<evidence type="ECO:0000259" key="3">
    <source>
        <dbReference type="PROSITE" id="PS50048"/>
    </source>
</evidence>
<organism evidence="4 5">
    <name type="scientific">Austropuccinia psidii MF-1</name>
    <dbReference type="NCBI Taxonomy" id="1389203"/>
    <lineage>
        <taxon>Eukaryota</taxon>
        <taxon>Fungi</taxon>
        <taxon>Dikarya</taxon>
        <taxon>Basidiomycota</taxon>
        <taxon>Pucciniomycotina</taxon>
        <taxon>Pucciniomycetes</taxon>
        <taxon>Pucciniales</taxon>
        <taxon>Sphaerophragmiaceae</taxon>
        <taxon>Austropuccinia</taxon>
    </lineage>
</organism>
<gene>
    <name evidence="4" type="ORF">O181_025094</name>
</gene>
<name>A0A9Q3H0A8_9BASI</name>
<dbReference type="GO" id="GO:0008270">
    <property type="term" value="F:zinc ion binding"/>
    <property type="evidence" value="ECO:0007669"/>
    <property type="project" value="InterPro"/>
</dbReference>
<dbReference type="SUPFAM" id="SSF57701">
    <property type="entry name" value="Zn2/Cys6 DNA-binding domain"/>
    <property type="match status" value="1"/>
</dbReference>
<dbReference type="SMART" id="SM00066">
    <property type="entry name" value="GAL4"/>
    <property type="match status" value="1"/>
</dbReference>
<accession>A0A9Q3H0A8</accession>
<dbReference type="Gene3D" id="4.10.240.10">
    <property type="entry name" value="Zn(2)-C6 fungal-type DNA-binding domain"/>
    <property type="match status" value="1"/>
</dbReference>
<dbReference type="Proteomes" id="UP000765509">
    <property type="component" value="Unassembled WGS sequence"/>
</dbReference>